<dbReference type="STRING" id="3880.A0A072TZI3"/>
<reference evidence="1 3" key="1">
    <citation type="journal article" date="2011" name="Nature">
        <title>The Medicago genome provides insight into the evolution of rhizobial symbioses.</title>
        <authorList>
            <person name="Young N.D."/>
            <person name="Debelle F."/>
            <person name="Oldroyd G.E."/>
            <person name="Geurts R."/>
            <person name="Cannon S.B."/>
            <person name="Udvardi M.K."/>
            <person name="Benedito V.A."/>
            <person name="Mayer K.F."/>
            <person name="Gouzy J."/>
            <person name="Schoof H."/>
            <person name="Van de Peer Y."/>
            <person name="Proost S."/>
            <person name="Cook D.R."/>
            <person name="Meyers B.C."/>
            <person name="Spannagl M."/>
            <person name="Cheung F."/>
            <person name="De Mita S."/>
            <person name="Krishnakumar V."/>
            <person name="Gundlach H."/>
            <person name="Zhou S."/>
            <person name="Mudge J."/>
            <person name="Bharti A.K."/>
            <person name="Murray J.D."/>
            <person name="Naoumkina M.A."/>
            <person name="Rosen B."/>
            <person name="Silverstein K.A."/>
            <person name="Tang H."/>
            <person name="Rombauts S."/>
            <person name="Zhao P.X."/>
            <person name="Zhou P."/>
            <person name="Barbe V."/>
            <person name="Bardou P."/>
            <person name="Bechner M."/>
            <person name="Bellec A."/>
            <person name="Berger A."/>
            <person name="Berges H."/>
            <person name="Bidwell S."/>
            <person name="Bisseling T."/>
            <person name="Choisne N."/>
            <person name="Couloux A."/>
            <person name="Denny R."/>
            <person name="Deshpande S."/>
            <person name="Dai X."/>
            <person name="Doyle J.J."/>
            <person name="Dudez A.M."/>
            <person name="Farmer A.D."/>
            <person name="Fouteau S."/>
            <person name="Franken C."/>
            <person name="Gibelin C."/>
            <person name="Gish J."/>
            <person name="Goldstein S."/>
            <person name="Gonzalez A.J."/>
            <person name="Green P.J."/>
            <person name="Hallab A."/>
            <person name="Hartog M."/>
            <person name="Hua A."/>
            <person name="Humphray S.J."/>
            <person name="Jeong D.H."/>
            <person name="Jing Y."/>
            <person name="Jocker A."/>
            <person name="Kenton S.M."/>
            <person name="Kim D.J."/>
            <person name="Klee K."/>
            <person name="Lai H."/>
            <person name="Lang C."/>
            <person name="Lin S."/>
            <person name="Macmil S.L."/>
            <person name="Magdelenat G."/>
            <person name="Matthews L."/>
            <person name="McCorrison J."/>
            <person name="Monaghan E.L."/>
            <person name="Mun J.H."/>
            <person name="Najar F.Z."/>
            <person name="Nicholson C."/>
            <person name="Noirot C."/>
            <person name="O'Bleness M."/>
            <person name="Paule C.R."/>
            <person name="Poulain J."/>
            <person name="Prion F."/>
            <person name="Qin B."/>
            <person name="Qu C."/>
            <person name="Retzel E.F."/>
            <person name="Riddle C."/>
            <person name="Sallet E."/>
            <person name="Samain S."/>
            <person name="Samson N."/>
            <person name="Sanders I."/>
            <person name="Saurat O."/>
            <person name="Scarpelli C."/>
            <person name="Schiex T."/>
            <person name="Segurens B."/>
            <person name="Severin A.J."/>
            <person name="Sherrier D.J."/>
            <person name="Shi R."/>
            <person name="Sims S."/>
            <person name="Singer S.R."/>
            <person name="Sinharoy S."/>
            <person name="Sterck L."/>
            <person name="Viollet A."/>
            <person name="Wang B.B."/>
            <person name="Wang K."/>
            <person name="Wang M."/>
            <person name="Wang X."/>
            <person name="Warfsmann J."/>
            <person name="Weissenbach J."/>
            <person name="White D.D."/>
            <person name="White J.D."/>
            <person name="Wiley G.B."/>
            <person name="Wincker P."/>
            <person name="Xing Y."/>
            <person name="Yang L."/>
            <person name="Yao Z."/>
            <person name="Ying F."/>
            <person name="Zhai J."/>
            <person name="Zhou L."/>
            <person name="Zuber A."/>
            <person name="Denarie J."/>
            <person name="Dixon R.A."/>
            <person name="May G.D."/>
            <person name="Schwartz D.C."/>
            <person name="Rogers J."/>
            <person name="Quetier F."/>
            <person name="Town C.D."/>
            <person name="Roe B.A."/>
        </authorList>
    </citation>
    <scope>NUCLEOTIDE SEQUENCE [LARGE SCALE GENOMIC DNA]</scope>
    <source>
        <strain evidence="1">A17</strain>
        <strain evidence="2 3">cv. Jemalong A17</strain>
    </source>
</reference>
<name>A0A072TZI3_MEDTR</name>
<evidence type="ECO:0000313" key="3">
    <source>
        <dbReference type="Proteomes" id="UP000002051"/>
    </source>
</evidence>
<reference evidence="1 3" key="2">
    <citation type="journal article" date="2014" name="BMC Genomics">
        <title>An improved genome release (version Mt4.0) for the model legume Medicago truncatula.</title>
        <authorList>
            <person name="Tang H."/>
            <person name="Krishnakumar V."/>
            <person name="Bidwell S."/>
            <person name="Rosen B."/>
            <person name="Chan A."/>
            <person name="Zhou S."/>
            <person name="Gentzbittel L."/>
            <person name="Childs K.L."/>
            <person name="Yandell M."/>
            <person name="Gundlach H."/>
            <person name="Mayer K.F."/>
            <person name="Schwartz D.C."/>
            <person name="Town C.D."/>
        </authorList>
    </citation>
    <scope>GENOME REANNOTATION</scope>
    <source>
        <strain evidence="1">A17</strain>
        <strain evidence="2 3">cv. Jemalong A17</strain>
    </source>
</reference>
<accession>A0A072TZI3</accession>
<evidence type="ECO:0000313" key="2">
    <source>
        <dbReference type="EnsemblPlants" id="KEH22879"/>
    </source>
</evidence>
<reference evidence="2" key="3">
    <citation type="submission" date="2015-04" db="UniProtKB">
        <authorList>
            <consortium name="EnsemblPlants"/>
        </authorList>
    </citation>
    <scope>IDENTIFICATION</scope>
    <source>
        <strain evidence="2">cv. Jemalong A17</strain>
    </source>
</reference>
<gene>
    <name evidence="1" type="ordered locus">MTR_7g461370</name>
</gene>
<organism evidence="1 3">
    <name type="scientific">Medicago truncatula</name>
    <name type="common">Barrel medic</name>
    <name type="synonym">Medicago tribuloides</name>
    <dbReference type="NCBI Taxonomy" id="3880"/>
    <lineage>
        <taxon>Eukaryota</taxon>
        <taxon>Viridiplantae</taxon>
        <taxon>Streptophyta</taxon>
        <taxon>Embryophyta</taxon>
        <taxon>Tracheophyta</taxon>
        <taxon>Spermatophyta</taxon>
        <taxon>Magnoliopsida</taxon>
        <taxon>eudicotyledons</taxon>
        <taxon>Gunneridae</taxon>
        <taxon>Pentapetalae</taxon>
        <taxon>rosids</taxon>
        <taxon>fabids</taxon>
        <taxon>Fabales</taxon>
        <taxon>Fabaceae</taxon>
        <taxon>Papilionoideae</taxon>
        <taxon>50 kb inversion clade</taxon>
        <taxon>NPAAA clade</taxon>
        <taxon>Hologalegina</taxon>
        <taxon>IRL clade</taxon>
        <taxon>Trifolieae</taxon>
        <taxon>Medicago</taxon>
    </lineage>
</organism>
<dbReference type="AlphaFoldDB" id="A0A072TZI3"/>
<dbReference type="HOGENOM" id="CLU_1333717_0_0_1"/>
<protein>
    <submittedName>
        <fullName evidence="1 2">Uncharacterized protein</fullName>
    </submittedName>
</protein>
<dbReference type="Proteomes" id="UP000002051">
    <property type="component" value="Unassembled WGS sequence"/>
</dbReference>
<dbReference type="EnsemblPlants" id="KEH22879">
    <property type="protein sequence ID" value="KEH22879"/>
    <property type="gene ID" value="MTR_7g461370"/>
</dbReference>
<keyword evidence="3" id="KW-1185">Reference proteome</keyword>
<sequence length="206" mass="24087">MGSSQSKEKWEDTHTIRLKIQRMMHTKCLTTLGALLLLELACWLKRFKCILIGVEYRCPLSDSAGSLRFVWMKLTNDDDVRTMFSVFGQHNTRGPIKLDASLVRSAEQIKKSLIRPRNYEEIRALLEGPEEEHFHRHAVPLRKPGCDPTQGKRPEFDFDDDAFPKQHFIIEKNISLVKNIVSMKPRYLTRYGYDTDTVIREIFQNF</sequence>
<dbReference type="EMBL" id="CM001223">
    <property type="protein sequence ID" value="KEH22879.1"/>
    <property type="molecule type" value="Genomic_DNA"/>
</dbReference>
<evidence type="ECO:0000313" key="1">
    <source>
        <dbReference type="EMBL" id="KEH22879.1"/>
    </source>
</evidence>
<proteinExistence type="predicted"/>